<dbReference type="Pfam" id="PF20173">
    <property type="entry name" value="ZnF_RZ-type"/>
    <property type="match status" value="1"/>
</dbReference>
<dbReference type="GeneID" id="117648485"/>
<dbReference type="Proteomes" id="UP000515158">
    <property type="component" value="Unplaced"/>
</dbReference>
<keyword evidence="5" id="KW-0863">Zinc-finger</keyword>
<dbReference type="InterPro" id="IPR047187">
    <property type="entry name" value="SF1_C_Upf1"/>
</dbReference>
<evidence type="ECO:0000256" key="7">
    <source>
        <dbReference type="ARBA" id="ARBA00022859"/>
    </source>
</evidence>
<dbReference type="CDD" id="cd18808">
    <property type="entry name" value="SF1_C_Upf1"/>
    <property type="match status" value="1"/>
</dbReference>
<sequence length="1304" mass="145819">MWLCGCRRNGQVPELVERDFSEEIVHPGASGFSHLKYSTEDMRKVTLSFSFREFEEVLRELQASETPPRPYLKNLLEDLKRALSATEYPPLPRVPLAAEIWLLNNNERFQLYRYWRDTLLTSLNVYFEPLLGEIDSTLRTLSNELASWRMVEDQHIMADYAIIGMTTSFAASRQQILKELKPRIVIVEEAAEVFESHILVSLAGEVEHLIMIGDHQQLRPSPSVHELGVKYNLNVSMFERLINNGVNYVTLSTQHRMRPEVARLISPAIYPDLKNHPSVEDFPAVLGVAKNVFFVDHKHPEEVVEDAQSFQNSHEAEFLSSLVKYLLLQGYDPSRITVLSTYKGQQYFFSKLKAHSPHLQNVRMTVVDNFQGEEADIILLSLVRSNEDDNVGFLKTENRVCVALSRARHGLYIIGNMANMTKADTVWRKVEAELRQQGGIGPALPLHCDRHGELTLVATAEDFAKCPQGGCLQLCKTLMPCGHDCKQVCHIQDMEHRNARCMERCVRPACPQQHPCPKRCYTYPCPPCLVEKREVLACGHSATMACHVDPADYKCKRDLWDVSQISSKAKECFGEVLFNIFEKRLAFYLPSGPKLRELHPARLRSREGGQMPPTGPSGPAALQDPLHPSYAVRPHVSVRLPRAQGPQPRAGEVQGACGQKRHGCLADPGHQCSLVCHQTCEECTVPVKKTLPCGHKHKMKCNADASEFQCRLKCDRTLPCGHECSKKCFEPCEPCTVQVSKTVPACGHAQAMSCGESPALFRNCKAPCERLLPCGHRCGLQCGQDCLGGRCRQLVPYPGSPACGHTINVPCSLQNDYAPNSSDLLALCRQPCRALLKPCDHQCGGSCGECLQGRLHQPCKSKCDRQLLCGHVCKEACPKVCPPCTLPCEQRCVHSSCNHRCGVPCAECKEPCSRRCEHGQCPRRCGDKCTFECKEACRAKVEGCGHDCIGLCGDPCVCKECNLEEVTTIFFGTEDEEDARYVKLPDCRHILESSGLDNWMSVSSSEDDKPLEIKPKVCPRCSTPTTSCQRYSNAMKKIAKDIAAVKERFYDREKIGEDLDNIRELLKGISNFPAEFPSARVLELDVVRFLEGVEKKMPLSKESGTRRVPPLSTSEAKNLEQKVQILRSLWQIVDKVVNGQEHQLQREDWVRLSEQEASDVNLALERLQRLAELLQLESGPSFRQLQASDKEVHSDISRVVRGLSPYSEEQDLRIREELKALAASVSVIITQVELRAIAAATGMGAGRWYLCPNGHPYSIGDCGRVVMETACPERGCGARIGGSHYQLRRDNTVATDINAAIRGT</sequence>
<dbReference type="OrthoDB" id="2423195at2759"/>
<dbReference type="GO" id="GO:0031048">
    <property type="term" value="P:regulatory ncRNA-mediated heterochromatin formation"/>
    <property type="evidence" value="ECO:0007669"/>
    <property type="project" value="TreeGrafter"/>
</dbReference>
<evidence type="ECO:0000256" key="9">
    <source>
        <dbReference type="SAM" id="MobiDB-lite"/>
    </source>
</evidence>
<evidence type="ECO:0000313" key="11">
    <source>
        <dbReference type="Proteomes" id="UP000515158"/>
    </source>
</evidence>
<evidence type="ECO:0000313" key="12">
    <source>
        <dbReference type="RefSeq" id="XP_034246882.1"/>
    </source>
</evidence>
<keyword evidence="6" id="KW-0862">Zinc</keyword>
<keyword evidence="2" id="KW-0963">Cytoplasm</keyword>
<evidence type="ECO:0000256" key="8">
    <source>
        <dbReference type="SAM" id="Coils"/>
    </source>
</evidence>
<dbReference type="GO" id="GO:0031380">
    <property type="term" value="C:nuclear RNA-directed RNA polymerase complex"/>
    <property type="evidence" value="ECO:0007669"/>
    <property type="project" value="TreeGrafter"/>
</dbReference>
<dbReference type="GO" id="GO:0005737">
    <property type="term" value="C:cytoplasm"/>
    <property type="evidence" value="ECO:0007669"/>
    <property type="project" value="UniProtKB-SubCell"/>
</dbReference>
<dbReference type="InterPro" id="IPR046439">
    <property type="entry name" value="ZF_RZ_dom"/>
</dbReference>
<keyword evidence="7" id="KW-0391">Immunity</keyword>
<organism evidence="12">
    <name type="scientific">Thrips palmi</name>
    <name type="common">Melon thrips</name>
    <dbReference type="NCBI Taxonomy" id="161013"/>
    <lineage>
        <taxon>Eukaryota</taxon>
        <taxon>Metazoa</taxon>
        <taxon>Ecdysozoa</taxon>
        <taxon>Arthropoda</taxon>
        <taxon>Hexapoda</taxon>
        <taxon>Insecta</taxon>
        <taxon>Pterygota</taxon>
        <taxon>Neoptera</taxon>
        <taxon>Paraneoptera</taxon>
        <taxon>Thysanoptera</taxon>
        <taxon>Terebrantia</taxon>
        <taxon>Thripoidea</taxon>
        <taxon>Thripidae</taxon>
        <taxon>Thrips</taxon>
    </lineage>
</organism>
<dbReference type="GO" id="GO:0002376">
    <property type="term" value="P:immune system process"/>
    <property type="evidence" value="ECO:0007669"/>
    <property type="project" value="UniProtKB-KW"/>
</dbReference>
<keyword evidence="3" id="KW-0479">Metal-binding</keyword>
<dbReference type="Gene3D" id="3.40.50.300">
    <property type="entry name" value="P-loop containing nucleotide triphosphate hydrolases"/>
    <property type="match status" value="2"/>
</dbReference>
<dbReference type="PANTHER" id="PTHR10887:SF341">
    <property type="entry name" value="NFX1-TYPE ZINC FINGER-CONTAINING PROTEIN 1"/>
    <property type="match status" value="1"/>
</dbReference>
<dbReference type="GO" id="GO:0004386">
    <property type="term" value="F:helicase activity"/>
    <property type="evidence" value="ECO:0007669"/>
    <property type="project" value="InterPro"/>
</dbReference>
<evidence type="ECO:0000259" key="10">
    <source>
        <dbReference type="PROSITE" id="PS51981"/>
    </source>
</evidence>
<keyword evidence="4" id="KW-0677">Repeat</keyword>
<dbReference type="PANTHER" id="PTHR10887">
    <property type="entry name" value="DNA2/NAM7 HELICASE FAMILY"/>
    <property type="match status" value="1"/>
</dbReference>
<accession>A0A6P8ZCX5</accession>
<feature type="coiled-coil region" evidence="8">
    <location>
        <begin position="1150"/>
        <end position="1177"/>
    </location>
</feature>
<dbReference type="PROSITE" id="PS51981">
    <property type="entry name" value="ZF_RZ"/>
    <property type="match status" value="1"/>
</dbReference>
<evidence type="ECO:0000256" key="1">
    <source>
        <dbReference type="ARBA" id="ARBA00004496"/>
    </source>
</evidence>
<protein>
    <submittedName>
        <fullName evidence="12">LOW QUALITY PROTEIN: NFX1-type zinc finger-containing protein 1-like</fullName>
    </submittedName>
</protein>
<dbReference type="KEGG" id="tpal:117648485"/>
<dbReference type="InterPro" id="IPR027417">
    <property type="entry name" value="P-loop_NTPase"/>
</dbReference>
<comment type="subcellular location">
    <subcellularLocation>
        <location evidence="1">Cytoplasm</location>
    </subcellularLocation>
</comment>
<evidence type="ECO:0000256" key="3">
    <source>
        <dbReference type="ARBA" id="ARBA00022723"/>
    </source>
</evidence>
<dbReference type="InParanoid" id="A0A6P8ZCX5"/>
<dbReference type="InterPro" id="IPR000967">
    <property type="entry name" value="Znf_NFX1"/>
</dbReference>
<evidence type="ECO:0000256" key="5">
    <source>
        <dbReference type="ARBA" id="ARBA00022771"/>
    </source>
</evidence>
<dbReference type="InterPro" id="IPR045055">
    <property type="entry name" value="DNA2/NAM7-like"/>
</dbReference>
<keyword evidence="11" id="KW-1185">Reference proteome</keyword>
<dbReference type="CDD" id="cd06008">
    <property type="entry name" value="NF-X1-zinc-finger"/>
    <property type="match status" value="1"/>
</dbReference>
<name>A0A6P8ZCX5_THRPL</name>
<dbReference type="InterPro" id="IPR041679">
    <property type="entry name" value="DNA2/NAM7-like_C"/>
</dbReference>
<dbReference type="FunFam" id="3.40.50.300:FF:000742">
    <property type="entry name" value="NFX1-type zinc finger-containing protein 1"/>
    <property type="match status" value="1"/>
</dbReference>
<dbReference type="InterPro" id="IPR041677">
    <property type="entry name" value="DNA2/NAM7_AAA_11"/>
</dbReference>
<proteinExistence type="predicted"/>
<dbReference type="Pfam" id="PF13086">
    <property type="entry name" value="AAA_11"/>
    <property type="match status" value="1"/>
</dbReference>
<dbReference type="GO" id="GO:0008270">
    <property type="term" value="F:zinc ion binding"/>
    <property type="evidence" value="ECO:0007669"/>
    <property type="project" value="UniProtKB-KW"/>
</dbReference>
<dbReference type="SUPFAM" id="SSF52540">
    <property type="entry name" value="P-loop containing nucleoside triphosphate hydrolases"/>
    <property type="match status" value="1"/>
</dbReference>
<reference evidence="12" key="1">
    <citation type="submission" date="2025-08" db="UniProtKB">
        <authorList>
            <consortium name="RefSeq"/>
        </authorList>
    </citation>
    <scope>IDENTIFICATION</scope>
    <source>
        <tissue evidence="12">Total insect</tissue>
    </source>
</reference>
<dbReference type="Pfam" id="PF13087">
    <property type="entry name" value="AAA_12"/>
    <property type="match status" value="1"/>
</dbReference>
<evidence type="ECO:0000256" key="6">
    <source>
        <dbReference type="ARBA" id="ARBA00022833"/>
    </source>
</evidence>
<gene>
    <name evidence="12" type="primary">LOC117648485</name>
</gene>
<dbReference type="SMART" id="SM00438">
    <property type="entry name" value="ZnF_NFX"/>
    <property type="match status" value="5"/>
</dbReference>
<evidence type="ECO:0000256" key="2">
    <source>
        <dbReference type="ARBA" id="ARBA00022490"/>
    </source>
</evidence>
<evidence type="ECO:0000256" key="4">
    <source>
        <dbReference type="ARBA" id="ARBA00022737"/>
    </source>
</evidence>
<dbReference type="RefSeq" id="XP_034246882.1">
    <property type="nucleotide sequence ID" value="XM_034390991.1"/>
</dbReference>
<keyword evidence="8" id="KW-0175">Coiled coil</keyword>
<feature type="region of interest" description="Disordered" evidence="9">
    <location>
        <begin position="605"/>
        <end position="626"/>
    </location>
</feature>
<feature type="domain" description="RZ-type" evidence="10">
    <location>
        <begin position="1229"/>
        <end position="1300"/>
    </location>
</feature>